<dbReference type="InterPro" id="IPR039421">
    <property type="entry name" value="Type_1_exporter"/>
</dbReference>
<dbReference type="PROSITE" id="PS50893">
    <property type="entry name" value="ABC_TRANSPORTER_2"/>
    <property type="match status" value="1"/>
</dbReference>
<feature type="transmembrane region" description="Helical" evidence="9">
    <location>
        <begin position="236"/>
        <end position="262"/>
    </location>
</feature>
<evidence type="ECO:0000256" key="6">
    <source>
        <dbReference type="ARBA" id="ARBA00022840"/>
    </source>
</evidence>
<dbReference type="SUPFAM" id="SSF90123">
    <property type="entry name" value="ABC transporter transmembrane region"/>
    <property type="match status" value="1"/>
</dbReference>
<feature type="transmembrane region" description="Helical" evidence="9">
    <location>
        <begin position="155"/>
        <end position="175"/>
    </location>
</feature>
<evidence type="ECO:0000256" key="7">
    <source>
        <dbReference type="ARBA" id="ARBA00022989"/>
    </source>
</evidence>
<evidence type="ECO:0000256" key="9">
    <source>
        <dbReference type="SAM" id="Phobius"/>
    </source>
</evidence>
<reference evidence="12 13" key="1">
    <citation type="submission" date="2009-08" db="EMBL/GenBank/DDBJ databases">
        <authorList>
            <person name="Muzny D."/>
            <person name="Qin X."/>
            <person name="Deng J."/>
            <person name="Jiang H."/>
            <person name="Liu Y."/>
            <person name="Qu J."/>
            <person name="Song X.-Z."/>
            <person name="Zhang L."/>
            <person name="Thornton R."/>
            <person name="Coyle M."/>
            <person name="Francisco L."/>
            <person name="Jackson L."/>
            <person name="Javaid M."/>
            <person name="Korchina V."/>
            <person name="Kovar C."/>
            <person name="Mata R."/>
            <person name="Mathew T."/>
            <person name="Ngo R."/>
            <person name="Nguyen L."/>
            <person name="Nguyen N."/>
            <person name="Okwuonu G."/>
            <person name="Ongeri F."/>
            <person name="Pham C."/>
            <person name="Simmons D."/>
            <person name="Wilczek-Boney K."/>
            <person name="Hale W."/>
            <person name="Jakkamsetti A."/>
            <person name="Pham P."/>
            <person name="Ruth R."/>
            <person name="San Lucas F."/>
            <person name="Warren J."/>
            <person name="Zhang J."/>
            <person name="Zhao Z."/>
            <person name="Zhou C."/>
            <person name="Zhu D."/>
            <person name="Lee S."/>
            <person name="Bess C."/>
            <person name="Blankenburg K."/>
            <person name="Forbes L."/>
            <person name="Fu Q."/>
            <person name="Gubbala S."/>
            <person name="Hirani K."/>
            <person name="Jayaseelan J.C."/>
            <person name="Lara F."/>
            <person name="Munidasa M."/>
            <person name="Palculict T."/>
            <person name="Patil S."/>
            <person name="Pu L.-L."/>
            <person name="Saada N."/>
            <person name="Tang L."/>
            <person name="Weissenberger G."/>
            <person name="Zhu Y."/>
            <person name="Hemphill L."/>
            <person name="Shang Y."/>
            <person name="Youmans B."/>
            <person name="Ayvaz T."/>
            <person name="Ross M."/>
            <person name="Santibanez J."/>
            <person name="Aqrawi P."/>
            <person name="Gross S."/>
            <person name="Joshi V."/>
            <person name="Fowler G."/>
            <person name="Nazareth L."/>
            <person name="Reid J."/>
            <person name="Worley K."/>
            <person name="Petrosino J."/>
            <person name="Highlander S."/>
            <person name="Gibbs R."/>
        </authorList>
    </citation>
    <scope>NUCLEOTIDE SEQUENCE [LARGE SCALE GENOMIC DNA]</scope>
    <source>
        <strain evidence="12 13">ATCC 49175</strain>
    </source>
</reference>
<sequence>MRKILEHIKRYRGTIFTIIILTVLQVGSTLLTPTILASLVSNGILKQDQATIIQQGGLMLLTTTLDLVLSVTVVRFVGKFSAGLARDLRLSMFNKIQRFSTQDFQKFGTSSYINRTTRDIQSLSQTIGFSMNLILMAPLMFIGSIVLSMRMNFELSLVLLGSIPFLGIAIVLMIISVSKGFTILRQTTDRLTQIIRDTLTGIRVIRAFNKSEYELKRYDEVNEGYRKLLFDLNVKFSLITPIMMITINFANLAVVLVGANLVQGLQLDIGSLMAVIQYSALVLVSLLMLAFIFVMVPQGLVAARRINEVLDQENIQKFVETERGLEKIETVEFNNVSFKYEGAEKEMLKDVNFTAKTGEKIAIIGSTGAGKSTLMNLLLRFLDTSSGELLYNGVNIQDYAEKELRQQIAFVPQNRMLFSGTIRENLKFGNENATDEEMIEALKLAEAWEFVSSLEDGLDAHVEQKGDNFSGGQKQRLSIARALVKKASVHIYDDSFSALDAKTEARLRNNLKKINEDSIVFVVAQRITSVTDATRIIVLNEGEVVGIGTHDELKVSNQIYQEIMNSQSSLEELEDTNE</sequence>
<dbReference type="Pfam" id="PF00664">
    <property type="entry name" value="ABC_membrane"/>
    <property type="match status" value="1"/>
</dbReference>
<dbReference type="PROSITE" id="PS00211">
    <property type="entry name" value="ABC_TRANSPORTER_1"/>
    <property type="match status" value="1"/>
</dbReference>
<dbReference type="CDD" id="cd18548">
    <property type="entry name" value="ABC_6TM_Tm287_like"/>
    <property type="match status" value="1"/>
</dbReference>
<dbReference type="InterPro" id="IPR011527">
    <property type="entry name" value="ABC1_TM_dom"/>
</dbReference>
<feature type="transmembrane region" description="Helical" evidence="9">
    <location>
        <begin position="12"/>
        <end position="36"/>
    </location>
</feature>
<evidence type="ECO:0000259" key="10">
    <source>
        <dbReference type="PROSITE" id="PS50893"/>
    </source>
</evidence>
<dbReference type="InterPro" id="IPR003593">
    <property type="entry name" value="AAA+_ATPase"/>
</dbReference>
<dbReference type="EMBL" id="ACKZ01000008">
    <property type="protein sequence ID" value="EEW37981.1"/>
    <property type="molecule type" value="Genomic_DNA"/>
</dbReference>
<evidence type="ECO:0000313" key="13">
    <source>
        <dbReference type="Proteomes" id="UP000005926"/>
    </source>
</evidence>
<keyword evidence="8 9" id="KW-0472">Membrane</keyword>
<evidence type="ECO:0000256" key="3">
    <source>
        <dbReference type="ARBA" id="ARBA00022475"/>
    </source>
</evidence>
<dbReference type="PANTHER" id="PTHR43394">
    <property type="entry name" value="ATP-DEPENDENT PERMEASE MDL1, MITOCHONDRIAL"/>
    <property type="match status" value="1"/>
</dbReference>
<keyword evidence="7 9" id="KW-1133">Transmembrane helix</keyword>
<evidence type="ECO:0000259" key="11">
    <source>
        <dbReference type="PROSITE" id="PS50929"/>
    </source>
</evidence>
<keyword evidence="6 12" id="KW-0067">ATP-binding</keyword>
<evidence type="ECO:0000256" key="1">
    <source>
        <dbReference type="ARBA" id="ARBA00004651"/>
    </source>
</evidence>
<dbReference type="InterPro" id="IPR017871">
    <property type="entry name" value="ABC_transporter-like_CS"/>
</dbReference>
<gene>
    <name evidence="12" type="ORF">HMPREF0444_0225</name>
</gene>
<evidence type="ECO:0000313" key="12">
    <source>
        <dbReference type="EMBL" id="EEW37981.1"/>
    </source>
</evidence>
<dbReference type="STRING" id="638301.HMPREF0444_0225"/>
<dbReference type="InterPro" id="IPR003439">
    <property type="entry name" value="ABC_transporter-like_ATP-bd"/>
</dbReference>
<evidence type="ECO:0000256" key="5">
    <source>
        <dbReference type="ARBA" id="ARBA00022741"/>
    </source>
</evidence>
<keyword evidence="5" id="KW-0547">Nucleotide-binding</keyword>
<dbReference type="Proteomes" id="UP000005926">
    <property type="component" value="Unassembled WGS sequence"/>
</dbReference>
<evidence type="ECO:0000256" key="2">
    <source>
        <dbReference type="ARBA" id="ARBA00022448"/>
    </source>
</evidence>
<dbReference type="GO" id="GO:0005886">
    <property type="term" value="C:plasma membrane"/>
    <property type="evidence" value="ECO:0007669"/>
    <property type="project" value="UniProtKB-SubCell"/>
</dbReference>
<name>C8NE80_9LACT</name>
<organism evidence="12 13">
    <name type="scientific">Granulicatella adiacens ATCC 49175</name>
    <dbReference type="NCBI Taxonomy" id="638301"/>
    <lineage>
        <taxon>Bacteria</taxon>
        <taxon>Bacillati</taxon>
        <taxon>Bacillota</taxon>
        <taxon>Bacilli</taxon>
        <taxon>Lactobacillales</taxon>
        <taxon>Carnobacteriaceae</taxon>
        <taxon>Granulicatella</taxon>
    </lineage>
</organism>
<feature type="transmembrane region" description="Helical" evidence="9">
    <location>
        <begin position="274"/>
        <end position="296"/>
    </location>
</feature>
<dbReference type="SMART" id="SM00382">
    <property type="entry name" value="AAA"/>
    <property type="match status" value="1"/>
</dbReference>
<protein>
    <submittedName>
        <fullName evidence="12">ABC transporter, ATP-binding protein</fullName>
    </submittedName>
</protein>
<dbReference type="Gene3D" id="1.20.1560.10">
    <property type="entry name" value="ABC transporter type 1, transmembrane domain"/>
    <property type="match status" value="1"/>
</dbReference>
<feature type="domain" description="ABC transmembrane type-1" evidence="11">
    <location>
        <begin position="16"/>
        <end position="298"/>
    </location>
</feature>
<feature type="domain" description="ABC transporter" evidence="10">
    <location>
        <begin position="331"/>
        <end position="566"/>
    </location>
</feature>
<dbReference type="AlphaFoldDB" id="C8NE80"/>
<feature type="transmembrane region" description="Helical" evidence="9">
    <location>
        <begin position="127"/>
        <end position="149"/>
    </location>
</feature>
<dbReference type="HOGENOM" id="CLU_000604_84_3_9"/>
<dbReference type="InterPro" id="IPR036640">
    <property type="entry name" value="ABC1_TM_sf"/>
</dbReference>
<dbReference type="FunFam" id="3.40.50.300:FF:000221">
    <property type="entry name" value="Multidrug ABC transporter ATP-binding protein"/>
    <property type="match status" value="1"/>
</dbReference>
<comment type="caution">
    <text evidence="12">The sequence shown here is derived from an EMBL/GenBank/DDBJ whole genome shotgun (WGS) entry which is preliminary data.</text>
</comment>
<dbReference type="SUPFAM" id="SSF52540">
    <property type="entry name" value="P-loop containing nucleoside triphosphate hydrolases"/>
    <property type="match status" value="1"/>
</dbReference>
<accession>C8NE80</accession>
<keyword evidence="2" id="KW-0813">Transport</keyword>
<dbReference type="PANTHER" id="PTHR43394:SF1">
    <property type="entry name" value="ATP-BINDING CASSETTE SUB-FAMILY B MEMBER 10, MITOCHONDRIAL"/>
    <property type="match status" value="1"/>
</dbReference>
<keyword evidence="3" id="KW-1003">Cell membrane</keyword>
<dbReference type="GO" id="GO:0005524">
    <property type="term" value="F:ATP binding"/>
    <property type="evidence" value="ECO:0007669"/>
    <property type="project" value="UniProtKB-KW"/>
</dbReference>
<keyword evidence="4 9" id="KW-0812">Transmembrane</keyword>
<dbReference type="InterPro" id="IPR027417">
    <property type="entry name" value="P-loop_NTPase"/>
</dbReference>
<evidence type="ECO:0000256" key="4">
    <source>
        <dbReference type="ARBA" id="ARBA00022692"/>
    </source>
</evidence>
<comment type="subcellular location">
    <subcellularLocation>
        <location evidence="1">Cell membrane</location>
        <topology evidence="1">Multi-pass membrane protein</topology>
    </subcellularLocation>
</comment>
<evidence type="ECO:0000256" key="8">
    <source>
        <dbReference type="ARBA" id="ARBA00023136"/>
    </source>
</evidence>
<keyword evidence="13" id="KW-1185">Reference proteome</keyword>
<dbReference type="PROSITE" id="PS50929">
    <property type="entry name" value="ABC_TM1F"/>
    <property type="match status" value="1"/>
</dbReference>
<dbReference type="Gene3D" id="3.40.50.300">
    <property type="entry name" value="P-loop containing nucleotide triphosphate hydrolases"/>
    <property type="match status" value="1"/>
</dbReference>
<dbReference type="Pfam" id="PF00005">
    <property type="entry name" value="ABC_tran"/>
    <property type="match status" value="1"/>
</dbReference>
<proteinExistence type="predicted"/>
<dbReference type="eggNOG" id="COG1132">
    <property type="taxonomic scope" value="Bacteria"/>
</dbReference>
<dbReference type="GO" id="GO:0015421">
    <property type="term" value="F:ABC-type oligopeptide transporter activity"/>
    <property type="evidence" value="ECO:0007669"/>
    <property type="project" value="TreeGrafter"/>
</dbReference>
<dbReference type="GO" id="GO:0016887">
    <property type="term" value="F:ATP hydrolysis activity"/>
    <property type="evidence" value="ECO:0007669"/>
    <property type="project" value="InterPro"/>
</dbReference>